<dbReference type="InterPro" id="IPR001544">
    <property type="entry name" value="Aminotrans_IV"/>
</dbReference>
<evidence type="ECO:0000313" key="1">
    <source>
        <dbReference type="EMBL" id="PMC64443.1"/>
    </source>
</evidence>
<dbReference type="EMBL" id="PNHG01000006">
    <property type="protein sequence ID" value="PMC64443.1"/>
    <property type="molecule type" value="Genomic_DNA"/>
</dbReference>
<keyword evidence="1" id="KW-0032">Aminotransferase</keyword>
<dbReference type="AlphaFoldDB" id="A0A2N6T542"/>
<organism evidence="1 2">
    <name type="scientific">Corynebacterium tuscaniense</name>
    <dbReference type="NCBI Taxonomy" id="302449"/>
    <lineage>
        <taxon>Bacteria</taxon>
        <taxon>Bacillati</taxon>
        <taxon>Actinomycetota</taxon>
        <taxon>Actinomycetes</taxon>
        <taxon>Mycobacteriales</taxon>
        <taxon>Corynebacteriaceae</taxon>
        <taxon>Corynebacterium</taxon>
    </lineage>
</organism>
<comment type="caution">
    <text evidence="1">The sequence shown here is derived from an EMBL/GenBank/DDBJ whole genome shotgun (WGS) entry which is preliminary data.</text>
</comment>
<reference evidence="1 2" key="1">
    <citation type="submission" date="2017-09" db="EMBL/GenBank/DDBJ databases">
        <title>Bacterial strain isolated from the female urinary microbiota.</title>
        <authorList>
            <person name="Thomas-White K."/>
            <person name="Kumar N."/>
            <person name="Forster S."/>
            <person name="Putonti C."/>
            <person name="Lawley T."/>
            <person name="Wolfe A.J."/>
        </authorList>
    </citation>
    <scope>NUCLEOTIDE SEQUENCE [LARGE SCALE GENOMIC DNA]</scope>
    <source>
        <strain evidence="1 2">UMB0792</strain>
    </source>
</reference>
<dbReference type="InterPro" id="IPR043132">
    <property type="entry name" value="BCAT-like_C"/>
</dbReference>
<dbReference type="SUPFAM" id="SSF56752">
    <property type="entry name" value="D-aminoacid aminotransferase-like PLP-dependent enzymes"/>
    <property type="match status" value="1"/>
</dbReference>
<sequence length="247" mass="27741">MTNYAWHDGFIPRDFPHEPFDVADSWRQSSGRTNGLQLHVERFSRTAGPLPSGFVDEMLALLEQVEQGELFPRIAAVSSLLLLDVRPAPPARTDTKLTYVTAPDPRTYPLVKGPDFDALRAYRELHQKTNTDDTVITAPDGSMLETTTGALVMWGNNTLYIPDGVWLPSVTLHQVTERAESLGIGVEPTRLTPELAAEHPLWFLNSLHGISPVSEIHTSSGVITPPPHLDYAQWRDWWWDGFVFEFL</sequence>
<dbReference type="Pfam" id="PF01063">
    <property type="entry name" value="Aminotran_4"/>
    <property type="match status" value="1"/>
</dbReference>
<protein>
    <submittedName>
        <fullName evidence="1">Aminotransferase</fullName>
    </submittedName>
</protein>
<proteinExistence type="predicted"/>
<gene>
    <name evidence="1" type="ORF">CJ203_05385</name>
</gene>
<dbReference type="Proteomes" id="UP000235836">
    <property type="component" value="Unassembled WGS sequence"/>
</dbReference>
<evidence type="ECO:0000313" key="2">
    <source>
        <dbReference type="Proteomes" id="UP000235836"/>
    </source>
</evidence>
<dbReference type="RefSeq" id="WP_102723851.1">
    <property type="nucleotide sequence ID" value="NZ_PNHG01000006.1"/>
</dbReference>
<keyword evidence="2" id="KW-1185">Reference proteome</keyword>
<dbReference type="GO" id="GO:0008483">
    <property type="term" value="F:transaminase activity"/>
    <property type="evidence" value="ECO:0007669"/>
    <property type="project" value="UniProtKB-KW"/>
</dbReference>
<name>A0A2N6T542_9CORY</name>
<dbReference type="Gene3D" id="3.20.10.10">
    <property type="entry name" value="D-amino Acid Aminotransferase, subunit A, domain 2"/>
    <property type="match status" value="1"/>
</dbReference>
<accession>A0A2N6T542</accession>
<keyword evidence="1" id="KW-0808">Transferase</keyword>
<dbReference type="InterPro" id="IPR036038">
    <property type="entry name" value="Aminotransferase-like"/>
</dbReference>